<evidence type="ECO:0000313" key="10">
    <source>
        <dbReference type="Proteomes" id="UP000030693"/>
    </source>
</evidence>
<dbReference type="PROSITE" id="PS50076">
    <property type="entry name" value="DNAJ_2"/>
    <property type="match status" value="1"/>
</dbReference>
<evidence type="ECO:0000256" key="2">
    <source>
        <dbReference type="ARBA" id="ARBA00022737"/>
    </source>
</evidence>
<feature type="compositionally biased region" description="Low complexity" evidence="6">
    <location>
        <begin position="684"/>
        <end position="702"/>
    </location>
</feature>
<dbReference type="GO" id="GO:0008270">
    <property type="term" value="F:zinc ion binding"/>
    <property type="evidence" value="ECO:0007669"/>
    <property type="project" value="UniProtKB-KW"/>
</dbReference>
<dbReference type="AlphaFoldDB" id="A0A058Z4J6"/>
<dbReference type="Pfam" id="PF00684">
    <property type="entry name" value="DnaJ_CXXCXGXG"/>
    <property type="match status" value="1"/>
</dbReference>
<dbReference type="Pfam" id="PF01556">
    <property type="entry name" value="DnaJ_C"/>
    <property type="match status" value="1"/>
</dbReference>
<dbReference type="SUPFAM" id="SSF49493">
    <property type="entry name" value="HSP40/DnaJ peptide-binding domain"/>
    <property type="match status" value="2"/>
</dbReference>
<dbReference type="Proteomes" id="UP000030693">
    <property type="component" value="Unassembled WGS sequence"/>
</dbReference>
<dbReference type="PRINTS" id="PR00625">
    <property type="entry name" value="JDOMAIN"/>
</dbReference>
<keyword evidence="3 5" id="KW-0863">Zinc-finger</keyword>
<dbReference type="InterPro" id="IPR036869">
    <property type="entry name" value="J_dom_sf"/>
</dbReference>
<dbReference type="GO" id="GO:0005524">
    <property type="term" value="F:ATP binding"/>
    <property type="evidence" value="ECO:0007669"/>
    <property type="project" value="InterPro"/>
</dbReference>
<evidence type="ECO:0000313" key="9">
    <source>
        <dbReference type="EMBL" id="KCV69031.1"/>
    </source>
</evidence>
<dbReference type="Pfam" id="PF00226">
    <property type="entry name" value="DnaJ"/>
    <property type="match status" value="1"/>
</dbReference>
<dbReference type="PANTHER" id="PTHR43096">
    <property type="entry name" value="DNAJ HOMOLOG 1, MITOCHONDRIAL-RELATED"/>
    <property type="match status" value="1"/>
</dbReference>
<dbReference type="SMART" id="SM00271">
    <property type="entry name" value="DnaJ"/>
    <property type="match status" value="1"/>
</dbReference>
<dbReference type="Gene3D" id="2.10.230.10">
    <property type="entry name" value="Heat shock protein DnaJ, cysteine-rich domain"/>
    <property type="match status" value="1"/>
</dbReference>
<dbReference type="CDD" id="cd06257">
    <property type="entry name" value="DnaJ"/>
    <property type="match status" value="1"/>
</dbReference>
<feature type="region of interest" description="Disordered" evidence="6">
    <location>
        <begin position="684"/>
        <end position="781"/>
    </location>
</feature>
<dbReference type="InterPro" id="IPR001305">
    <property type="entry name" value="HSP_DnaJ_Cys-rich_dom"/>
</dbReference>
<evidence type="ECO:0000256" key="3">
    <source>
        <dbReference type="ARBA" id="ARBA00022771"/>
    </source>
</evidence>
<dbReference type="Gene3D" id="2.60.260.20">
    <property type="entry name" value="Urease metallochaperone UreE, N-terminal domain"/>
    <property type="match status" value="2"/>
</dbReference>
<dbReference type="InterPro" id="IPR002939">
    <property type="entry name" value="DnaJ_C"/>
</dbReference>
<dbReference type="SUPFAM" id="SSF46565">
    <property type="entry name" value="Chaperone J-domain"/>
    <property type="match status" value="1"/>
</dbReference>
<organism evidence="9">
    <name type="scientific">Fonticula alba</name>
    <name type="common">Slime mold</name>
    <dbReference type="NCBI Taxonomy" id="691883"/>
    <lineage>
        <taxon>Eukaryota</taxon>
        <taxon>Rotosphaerida</taxon>
        <taxon>Fonticulaceae</taxon>
        <taxon>Fonticula</taxon>
    </lineage>
</organism>
<evidence type="ECO:0008006" key="11">
    <source>
        <dbReference type="Google" id="ProtNLM"/>
    </source>
</evidence>
<dbReference type="OrthoDB" id="10256793at2759"/>
<sequence>MSLLMSALGSAGRRAGSLRSATMAARSGGLFAASRLAFNTQPPSSTAGPSVVRRNLTEEALKLNLYDVLGVSKNATDAEIKSASSRIVREAHPDRNQGDHSNQEKLQQALLAKKILLDKEKRAQYDTLLEAGRVGPNAGGMDGFGFDFNWAGGHGGHGSGDIFSDILENMMRQGMGGGPGGMFRRRGEDVVANVSLTLVEAITGCEKEVEFRAAVTCPSCSGAGTSKNTRPRVCSQCRGSKFVRQNFLNASYVQMCPSCNGTGQEEFLCHPCEGEGVVLDHKRVTIKVPPGMADGNAMEIGGSGGAGSRKGPPGDLTVVFQVATRDNTRGWERKEHDIVARVDISLADALLGIQGLPVNTIDGTKLVDVPAGSNTGAEIRLPRLGVPYVSDHSSRRPRRGDHVVSINVRMPGALGERPLTEAQTVLLRTFADSMRPGPEAAAEAAAAARAIIARREGAARAGAAKEAATAAAAAAATATTTAPVDSSSPEATASGEGGTPAAGSDDGGAAAAAAPSAGADSTEASAPSDSLLSKLRTAAMASPEKYTRVLAHLELLDAQEASGVQEGDPSPDDIFTDIINELVIVLLRQSADDPAVSRPEADLYRALLRTMESRMAPEEVATPEEAVDRLTEAQFMAKLRRLASADESDGLEDDFVYDPSIMHAFTGGPASAFAGGASSSFSSSSGFSSSSSSSGSDSDSPGLGDTTKPPPAASATGKSRLMPGEIDTANLFSNTRSPVDGGQTKLYSHRPITAKHGADGGAASADKKKKKKHHPLKKKKK</sequence>
<dbReference type="HAMAP" id="MF_01152">
    <property type="entry name" value="DnaJ"/>
    <property type="match status" value="1"/>
</dbReference>
<dbReference type="PANTHER" id="PTHR43096:SF10">
    <property type="entry name" value="CHAPERONE PROTEIN DNAJ A6, CHLOROPLASTIC"/>
    <property type="match status" value="1"/>
</dbReference>
<keyword evidence="2" id="KW-0677">Repeat</keyword>
<dbReference type="GO" id="GO:0051082">
    <property type="term" value="F:unfolded protein binding"/>
    <property type="evidence" value="ECO:0007669"/>
    <property type="project" value="InterPro"/>
</dbReference>
<feature type="compositionally biased region" description="Basic residues" evidence="6">
    <location>
        <begin position="767"/>
        <end position="781"/>
    </location>
</feature>
<dbReference type="GO" id="GO:0005737">
    <property type="term" value="C:cytoplasm"/>
    <property type="evidence" value="ECO:0007669"/>
    <property type="project" value="TreeGrafter"/>
</dbReference>
<evidence type="ECO:0000259" key="8">
    <source>
        <dbReference type="PROSITE" id="PS51188"/>
    </source>
</evidence>
<dbReference type="InterPro" id="IPR001623">
    <property type="entry name" value="DnaJ_domain"/>
</dbReference>
<dbReference type="GO" id="GO:0009408">
    <property type="term" value="P:response to heat"/>
    <property type="evidence" value="ECO:0007669"/>
    <property type="project" value="InterPro"/>
</dbReference>
<dbReference type="CDD" id="cd10747">
    <property type="entry name" value="DnaJ_C"/>
    <property type="match status" value="1"/>
</dbReference>
<dbReference type="InterPro" id="IPR012724">
    <property type="entry name" value="DnaJ"/>
</dbReference>
<name>A0A058Z4J6_FONAL</name>
<keyword evidence="1 5" id="KW-0479">Metal-binding</keyword>
<evidence type="ECO:0000256" key="5">
    <source>
        <dbReference type="PROSITE-ProRule" id="PRU00546"/>
    </source>
</evidence>
<feature type="domain" description="J" evidence="7">
    <location>
        <begin position="64"/>
        <end position="129"/>
    </location>
</feature>
<evidence type="ECO:0000259" key="7">
    <source>
        <dbReference type="PROSITE" id="PS50076"/>
    </source>
</evidence>
<feature type="region of interest" description="Disordered" evidence="6">
    <location>
        <begin position="479"/>
        <end position="528"/>
    </location>
</feature>
<accession>A0A058Z4J6</accession>
<dbReference type="EMBL" id="KB932207">
    <property type="protein sequence ID" value="KCV69031.1"/>
    <property type="molecule type" value="Genomic_DNA"/>
</dbReference>
<dbReference type="Gene3D" id="1.10.287.110">
    <property type="entry name" value="DnaJ domain"/>
    <property type="match status" value="1"/>
</dbReference>
<evidence type="ECO:0000256" key="4">
    <source>
        <dbReference type="ARBA" id="ARBA00022833"/>
    </source>
</evidence>
<evidence type="ECO:0000256" key="6">
    <source>
        <dbReference type="SAM" id="MobiDB-lite"/>
    </source>
</evidence>
<dbReference type="STRING" id="691883.A0A058Z4J6"/>
<protein>
    <recommendedName>
        <fullName evidence="11">Chaperone DnaJ</fullName>
    </recommendedName>
</protein>
<dbReference type="RefSeq" id="XP_009496602.1">
    <property type="nucleotide sequence ID" value="XM_009498327.1"/>
</dbReference>
<dbReference type="InterPro" id="IPR008971">
    <property type="entry name" value="HSP40/DnaJ_pept-bd"/>
</dbReference>
<dbReference type="InterPro" id="IPR036410">
    <property type="entry name" value="HSP_DnaJ_Cys-rich_dom_sf"/>
</dbReference>
<dbReference type="GeneID" id="20529175"/>
<dbReference type="GO" id="GO:0031072">
    <property type="term" value="F:heat shock protein binding"/>
    <property type="evidence" value="ECO:0007669"/>
    <property type="project" value="InterPro"/>
</dbReference>
<proteinExistence type="inferred from homology"/>
<dbReference type="GO" id="GO:0042026">
    <property type="term" value="P:protein refolding"/>
    <property type="evidence" value="ECO:0007669"/>
    <property type="project" value="TreeGrafter"/>
</dbReference>
<dbReference type="SUPFAM" id="SSF57938">
    <property type="entry name" value="DnaJ/Hsp40 cysteine-rich domain"/>
    <property type="match status" value="1"/>
</dbReference>
<keyword evidence="10" id="KW-1185">Reference proteome</keyword>
<feature type="compositionally biased region" description="Low complexity" evidence="6">
    <location>
        <begin position="501"/>
        <end position="522"/>
    </location>
</feature>
<feature type="domain" description="CR-type" evidence="8">
    <location>
        <begin position="204"/>
        <end position="281"/>
    </location>
</feature>
<evidence type="ECO:0000256" key="1">
    <source>
        <dbReference type="ARBA" id="ARBA00022723"/>
    </source>
</evidence>
<dbReference type="eggNOG" id="KOG0715">
    <property type="taxonomic scope" value="Eukaryota"/>
</dbReference>
<dbReference type="PROSITE" id="PS51188">
    <property type="entry name" value="ZF_CR"/>
    <property type="match status" value="1"/>
</dbReference>
<dbReference type="CDD" id="cd10719">
    <property type="entry name" value="DnaJ_zf"/>
    <property type="match status" value="1"/>
</dbReference>
<feature type="zinc finger region" description="CR-type" evidence="5">
    <location>
        <begin position="204"/>
        <end position="281"/>
    </location>
</feature>
<reference evidence="9" key="1">
    <citation type="submission" date="2013-04" db="EMBL/GenBank/DDBJ databases">
        <title>The Genome Sequence of Fonticula alba ATCC 38817.</title>
        <authorList>
            <consortium name="The Broad Institute Genomics Platform"/>
            <person name="Russ C."/>
            <person name="Cuomo C."/>
            <person name="Burger G."/>
            <person name="Gray M.W."/>
            <person name="Holland P.W.H."/>
            <person name="King N."/>
            <person name="Lang F.B.F."/>
            <person name="Roger A.J."/>
            <person name="Ruiz-Trillo I."/>
            <person name="Brown M."/>
            <person name="Walker B."/>
            <person name="Young S."/>
            <person name="Zeng Q."/>
            <person name="Gargeya S."/>
            <person name="Fitzgerald M."/>
            <person name="Haas B."/>
            <person name="Abouelleil A."/>
            <person name="Allen A.W."/>
            <person name="Alvarado L."/>
            <person name="Arachchi H.M."/>
            <person name="Berlin A.M."/>
            <person name="Chapman S.B."/>
            <person name="Gainer-Dewar J."/>
            <person name="Goldberg J."/>
            <person name="Griggs A."/>
            <person name="Gujja S."/>
            <person name="Hansen M."/>
            <person name="Howarth C."/>
            <person name="Imamovic A."/>
            <person name="Ireland A."/>
            <person name="Larimer J."/>
            <person name="McCowan C."/>
            <person name="Murphy C."/>
            <person name="Pearson M."/>
            <person name="Poon T.W."/>
            <person name="Priest M."/>
            <person name="Roberts A."/>
            <person name="Saif S."/>
            <person name="Shea T."/>
            <person name="Sisk P."/>
            <person name="Sykes S."/>
            <person name="Wortman J."/>
            <person name="Nusbaum C."/>
            <person name="Birren B."/>
        </authorList>
    </citation>
    <scope>NUCLEOTIDE SEQUENCE [LARGE SCALE GENOMIC DNA]</scope>
    <source>
        <strain evidence="9">ATCC 38817</strain>
    </source>
</reference>
<gene>
    <name evidence="9" type="ORF">H696_04450</name>
</gene>
<keyword evidence="4 5" id="KW-0862">Zinc</keyword>